<keyword evidence="3" id="KW-1185">Reference proteome</keyword>
<proteinExistence type="predicted"/>
<feature type="compositionally biased region" description="Basic and acidic residues" evidence="1">
    <location>
        <begin position="58"/>
        <end position="74"/>
    </location>
</feature>
<organism evidence="2 3">
    <name type="scientific">Sphaerobolus stellatus (strain SS14)</name>
    <dbReference type="NCBI Taxonomy" id="990650"/>
    <lineage>
        <taxon>Eukaryota</taxon>
        <taxon>Fungi</taxon>
        <taxon>Dikarya</taxon>
        <taxon>Basidiomycota</taxon>
        <taxon>Agaricomycotina</taxon>
        <taxon>Agaricomycetes</taxon>
        <taxon>Phallomycetidae</taxon>
        <taxon>Geastrales</taxon>
        <taxon>Sphaerobolaceae</taxon>
        <taxon>Sphaerobolus</taxon>
    </lineage>
</organism>
<feature type="region of interest" description="Disordered" evidence="1">
    <location>
        <begin position="58"/>
        <end position="88"/>
    </location>
</feature>
<name>A0A0C9U7H5_SPHS4</name>
<sequence length="325" mass="36781">MNLALIVETIKTNGKNVKEYEERWYRDKAEDDYVAMQEEDMKQKAEAAVWKAEEDAKAAAKAVEEENEHARDANLEGEDEVDQEEMPKSKLKLKLMKSRLIVDSESEEEIEKVKVKRRKAKGKGKAVDTEYKRNMVPVDYVGCPGVPIRKMCEGCKVLANAKHQRPCVTDVKMDANDQIFYVRSKDCCVVCLMRNNVCSFTCDDEVDFIIPEATNDEELQAKLRKLCDEQDVFKKQKDKERAERNKTGNSTKAGTSKKVEVNMKASGSTPKVVSEEDDIVVEARLKRARTVVNSAGNSERIPPVAESLHNINKALTETVNILEDT</sequence>
<dbReference type="HOGENOM" id="CLU_992314_0_0_1"/>
<gene>
    <name evidence="2" type="ORF">M422DRAFT_274061</name>
</gene>
<evidence type="ECO:0000313" key="3">
    <source>
        <dbReference type="Proteomes" id="UP000054279"/>
    </source>
</evidence>
<evidence type="ECO:0000256" key="1">
    <source>
        <dbReference type="SAM" id="MobiDB-lite"/>
    </source>
</evidence>
<reference evidence="2 3" key="1">
    <citation type="submission" date="2014-06" db="EMBL/GenBank/DDBJ databases">
        <title>Evolutionary Origins and Diversification of the Mycorrhizal Mutualists.</title>
        <authorList>
            <consortium name="DOE Joint Genome Institute"/>
            <consortium name="Mycorrhizal Genomics Consortium"/>
            <person name="Kohler A."/>
            <person name="Kuo A."/>
            <person name="Nagy L.G."/>
            <person name="Floudas D."/>
            <person name="Copeland A."/>
            <person name="Barry K.W."/>
            <person name="Cichocki N."/>
            <person name="Veneault-Fourrey C."/>
            <person name="LaButti K."/>
            <person name="Lindquist E.A."/>
            <person name="Lipzen A."/>
            <person name="Lundell T."/>
            <person name="Morin E."/>
            <person name="Murat C."/>
            <person name="Riley R."/>
            <person name="Ohm R."/>
            <person name="Sun H."/>
            <person name="Tunlid A."/>
            <person name="Henrissat B."/>
            <person name="Grigoriev I.V."/>
            <person name="Hibbett D.S."/>
            <person name="Martin F."/>
        </authorList>
    </citation>
    <scope>NUCLEOTIDE SEQUENCE [LARGE SCALE GENOMIC DNA]</scope>
    <source>
        <strain evidence="2 3">SS14</strain>
    </source>
</reference>
<dbReference type="Proteomes" id="UP000054279">
    <property type="component" value="Unassembled WGS sequence"/>
</dbReference>
<evidence type="ECO:0000313" key="2">
    <source>
        <dbReference type="EMBL" id="KIJ25027.1"/>
    </source>
</evidence>
<feature type="region of interest" description="Disordered" evidence="1">
    <location>
        <begin position="236"/>
        <end position="256"/>
    </location>
</feature>
<accession>A0A0C9U7H5</accession>
<feature type="compositionally biased region" description="Basic and acidic residues" evidence="1">
    <location>
        <begin position="236"/>
        <end position="246"/>
    </location>
</feature>
<protein>
    <submittedName>
        <fullName evidence="2">Uncharacterized protein</fullName>
    </submittedName>
</protein>
<dbReference type="EMBL" id="KN837439">
    <property type="protein sequence ID" value="KIJ25027.1"/>
    <property type="molecule type" value="Genomic_DNA"/>
</dbReference>
<dbReference type="AlphaFoldDB" id="A0A0C9U7H5"/>
<feature type="compositionally biased region" description="Acidic residues" evidence="1">
    <location>
        <begin position="75"/>
        <end position="84"/>
    </location>
</feature>